<dbReference type="STRING" id="34508.A0A4U8UPM1"/>
<protein>
    <recommendedName>
        <fullName evidence="1">Copine C-terminal domain-containing protein</fullName>
    </recommendedName>
</protein>
<dbReference type="GO" id="GO:0016567">
    <property type="term" value="P:protein ubiquitination"/>
    <property type="evidence" value="ECO:0007669"/>
    <property type="project" value="TreeGrafter"/>
</dbReference>
<comment type="caution">
    <text evidence="2">The sequence shown here is derived from an EMBL/GenBank/DDBJ whole genome shotgun (WGS) entry which is preliminary data.</text>
</comment>
<feature type="domain" description="Copine C-terminal" evidence="1">
    <location>
        <begin position="79"/>
        <end position="169"/>
    </location>
</feature>
<dbReference type="EMBL" id="AZBU02000001">
    <property type="protein sequence ID" value="TMS34679.1"/>
    <property type="molecule type" value="Genomic_DNA"/>
</dbReference>
<evidence type="ECO:0000313" key="2">
    <source>
        <dbReference type="EMBL" id="TMS34679.1"/>
    </source>
</evidence>
<name>A0A4U8UPM1_STECR</name>
<dbReference type="AlphaFoldDB" id="A0A4U8UPM1"/>
<dbReference type="PANTHER" id="PTHR45751:SF48">
    <property type="entry name" value="COPINE FAMILY PROTEIN 1"/>
    <property type="match status" value="1"/>
</dbReference>
<accession>A0A4U8UPM1</accession>
<dbReference type="InterPro" id="IPR052079">
    <property type="entry name" value="E3_ligase/Copine_domain"/>
</dbReference>
<reference evidence="2 3" key="1">
    <citation type="journal article" date="2015" name="Genome Biol.">
        <title>Comparative genomics of Steinernema reveals deeply conserved gene regulatory networks.</title>
        <authorList>
            <person name="Dillman A.R."/>
            <person name="Macchietto M."/>
            <person name="Porter C.F."/>
            <person name="Rogers A."/>
            <person name="Williams B."/>
            <person name="Antoshechkin I."/>
            <person name="Lee M.M."/>
            <person name="Goodwin Z."/>
            <person name="Lu X."/>
            <person name="Lewis E.E."/>
            <person name="Goodrich-Blair H."/>
            <person name="Stock S.P."/>
            <person name="Adams B.J."/>
            <person name="Sternberg P.W."/>
            <person name="Mortazavi A."/>
        </authorList>
    </citation>
    <scope>NUCLEOTIDE SEQUENCE [LARGE SCALE GENOMIC DNA]</scope>
    <source>
        <strain evidence="2 3">ALL</strain>
    </source>
</reference>
<dbReference type="Proteomes" id="UP000298663">
    <property type="component" value="Chromosome X"/>
</dbReference>
<dbReference type="PANTHER" id="PTHR45751">
    <property type="entry name" value="COPINE FAMILY PROTEIN 1"/>
    <property type="match status" value="1"/>
</dbReference>
<dbReference type="OrthoDB" id="5855668at2759"/>
<sequence>MSSIQSGTSEGHSGKLKDSSLLSVLGVTSMQEMLLALTSLDGLSNAMRKAGLESTNLIFGIDYTASNKYQGEGCFEGRSLHTIQPGLENPYQQVIKIMGKTLAPFATSNFIPVFGFGDVKTSDWSVFKLKPEGECVDLDDVLRVYNAITPTVALSGPTNFAPLIYQAIAI</sequence>
<dbReference type="GO" id="GO:0004842">
    <property type="term" value="F:ubiquitin-protein transferase activity"/>
    <property type="evidence" value="ECO:0007669"/>
    <property type="project" value="TreeGrafter"/>
</dbReference>
<organism evidence="2 3">
    <name type="scientific">Steinernema carpocapsae</name>
    <name type="common">Entomopathogenic nematode</name>
    <dbReference type="NCBI Taxonomy" id="34508"/>
    <lineage>
        <taxon>Eukaryota</taxon>
        <taxon>Metazoa</taxon>
        <taxon>Ecdysozoa</taxon>
        <taxon>Nematoda</taxon>
        <taxon>Chromadorea</taxon>
        <taxon>Rhabditida</taxon>
        <taxon>Tylenchina</taxon>
        <taxon>Panagrolaimomorpha</taxon>
        <taxon>Strongyloidoidea</taxon>
        <taxon>Steinernematidae</taxon>
        <taxon>Steinernema</taxon>
    </lineage>
</organism>
<evidence type="ECO:0000313" key="3">
    <source>
        <dbReference type="Proteomes" id="UP000298663"/>
    </source>
</evidence>
<dbReference type="InterPro" id="IPR010734">
    <property type="entry name" value="Copine_C"/>
</dbReference>
<gene>
    <name evidence="2" type="ORF">L596_002218</name>
</gene>
<keyword evidence="3" id="KW-1185">Reference proteome</keyword>
<dbReference type="EMBL" id="CM016762">
    <property type="protein sequence ID" value="TMS34679.1"/>
    <property type="molecule type" value="Genomic_DNA"/>
</dbReference>
<proteinExistence type="predicted"/>
<dbReference type="Pfam" id="PF07002">
    <property type="entry name" value="Copine"/>
    <property type="match status" value="1"/>
</dbReference>
<evidence type="ECO:0000259" key="1">
    <source>
        <dbReference type="Pfam" id="PF07002"/>
    </source>
</evidence>
<dbReference type="GO" id="GO:0005634">
    <property type="term" value="C:nucleus"/>
    <property type="evidence" value="ECO:0007669"/>
    <property type="project" value="TreeGrafter"/>
</dbReference>
<reference evidence="2 3" key="2">
    <citation type="journal article" date="2019" name="G3 (Bethesda)">
        <title>Hybrid Assembly of the Genome of the Entomopathogenic Nematode Steinernema carpocapsae Identifies the X-Chromosome.</title>
        <authorList>
            <person name="Serra L."/>
            <person name="Macchietto M."/>
            <person name="Macias-Munoz A."/>
            <person name="McGill C.J."/>
            <person name="Rodriguez I.M."/>
            <person name="Rodriguez B."/>
            <person name="Murad R."/>
            <person name="Mortazavi A."/>
        </authorList>
    </citation>
    <scope>NUCLEOTIDE SEQUENCE [LARGE SCALE GENOMIC DNA]</scope>
    <source>
        <strain evidence="2 3">ALL</strain>
    </source>
</reference>